<gene>
    <name evidence="3" type="ORF">K443DRAFT_347589</name>
</gene>
<feature type="transmembrane region" description="Helical" evidence="1">
    <location>
        <begin position="43"/>
        <end position="64"/>
    </location>
</feature>
<dbReference type="EMBL" id="KN838776">
    <property type="protein sequence ID" value="KIJ94856.1"/>
    <property type="molecule type" value="Genomic_DNA"/>
</dbReference>
<feature type="transmembrane region" description="Helical" evidence="1">
    <location>
        <begin position="204"/>
        <end position="227"/>
    </location>
</feature>
<dbReference type="HOGENOM" id="CLU_035509_11_0_1"/>
<keyword evidence="1" id="KW-0472">Membrane</keyword>
<dbReference type="Pfam" id="PF20151">
    <property type="entry name" value="DUF6533"/>
    <property type="match status" value="1"/>
</dbReference>
<evidence type="ECO:0000313" key="4">
    <source>
        <dbReference type="Proteomes" id="UP000054477"/>
    </source>
</evidence>
<accession>A0A0C9XAU5</accession>
<dbReference type="OrthoDB" id="3341843at2759"/>
<feature type="transmembrane region" description="Helical" evidence="1">
    <location>
        <begin position="84"/>
        <end position="107"/>
    </location>
</feature>
<feature type="transmembrane region" description="Helical" evidence="1">
    <location>
        <begin position="12"/>
        <end position="31"/>
    </location>
</feature>
<name>A0A0C9XAU5_9AGAR</name>
<protein>
    <recommendedName>
        <fullName evidence="2">DUF6533 domain-containing protein</fullName>
    </recommendedName>
</protein>
<reference evidence="3 4" key="1">
    <citation type="submission" date="2014-04" db="EMBL/GenBank/DDBJ databases">
        <authorList>
            <consortium name="DOE Joint Genome Institute"/>
            <person name="Kuo A."/>
            <person name="Kohler A."/>
            <person name="Nagy L.G."/>
            <person name="Floudas D."/>
            <person name="Copeland A."/>
            <person name="Barry K.W."/>
            <person name="Cichocki N."/>
            <person name="Veneault-Fourrey C."/>
            <person name="LaButti K."/>
            <person name="Lindquist E.A."/>
            <person name="Lipzen A."/>
            <person name="Lundell T."/>
            <person name="Morin E."/>
            <person name="Murat C."/>
            <person name="Sun H."/>
            <person name="Tunlid A."/>
            <person name="Henrissat B."/>
            <person name="Grigoriev I.V."/>
            <person name="Hibbett D.S."/>
            <person name="Martin F."/>
            <person name="Nordberg H.P."/>
            <person name="Cantor M.N."/>
            <person name="Hua S.X."/>
        </authorList>
    </citation>
    <scope>NUCLEOTIDE SEQUENCE [LARGE SCALE GENOMIC DNA]</scope>
    <source>
        <strain evidence="3 4">LaAM-08-1</strain>
    </source>
</reference>
<dbReference type="STRING" id="1095629.A0A0C9XAU5"/>
<keyword evidence="1" id="KW-0812">Transmembrane</keyword>
<evidence type="ECO:0000313" key="3">
    <source>
        <dbReference type="EMBL" id="KIJ94856.1"/>
    </source>
</evidence>
<dbReference type="InterPro" id="IPR045340">
    <property type="entry name" value="DUF6533"/>
</dbReference>
<keyword evidence="1" id="KW-1133">Transmembrane helix</keyword>
<dbReference type="Proteomes" id="UP000054477">
    <property type="component" value="Unassembled WGS sequence"/>
</dbReference>
<keyword evidence="4" id="KW-1185">Reference proteome</keyword>
<reference evidence="4" key="2">
    <citation type="submission" date="2015-01" db="EMBL/GenBank/DDBJ databases">
        <title>Evolutionary Origins and Diversification of the Mycorrhizal Mutualists.</title>
        <authorList>
            <consortium name="DOE Joint Genome Institute"/>
            <consortium name="Mycorrhizal Genomics Consortium"/>
            <person name="Kohler A."/>
            <person name="Kuo A."/>
            <person name="Nagy L.G."/>
            <person name="Floudas D."/>
            <person name="Copeland A."/>
            <person name="Barry K.W."/>
            <person name="Cichocki N."/>
            <person name="Veneault-Fourrey C."/>
            <person name="LaButti K."/>
            <person name="Lindquist E.A."/>
            <person name="Lipzen A."/>
            <person name="Lundell T."/>
            <person name="Morin E."/>
            <person name="Murat C."/>
            <person name="Riley R."/>
            <person name="Ohm R."/>
            <person name="Sun H."/>
            <person name="Tunlid A."/>
            <person name="Henrissat B."/>
            <person name="Grigoriev I.V."/>
            <person name="Hibbett D.S."/>
            <person name="Martin F."/>
        </authorList>
    </citation>
    <scope>NUCLEOTIDE SEQUENCE [LARGE SCALE GENOMIC DNA]</scope>
    <source>
        <strain evidence="4">LaAM-08-1</strain>
    </source>
</reference>
<feature type="transmembrane region" description="Helical" evidence="1">
    <location>
        <begin position="119"/>
        <end position="142"/>
    </location>
</feature>
<organism evidence="3 4">
    <name type="scientific">Laccaria amethystina LaAM-08-1</name>
    <dbReference type="NCBI Taxonomy" id="1095629"/>
    <lineage>
        <taxon>Eukaryota</taxon>
        <taxon>Fungi</taxon>
        <taxon>Dikarya</taxon>
        <taxon>Basidiomycota</taxon>
        <taxon>Agaricomycotina</taxon>
        <taxon>Agaricomycetes</taxon>
        <taxon>Agaricomycetidae</taxon>
        <taxon>Agaricales</taxon>
        <taxon>Agaricineae</taxon>
        <taxon>Hydnangiaceae</taxon>
        <taxon>Laccaria</taxon>
    </lineage>
</organism>
<proteinExistence type="predicted"/>
<feature type="domain" description="DUF6533" evidence="2">
    <location>
        <begin position="20"/>
        <end position="65"/>
    </location>
</feature>
<evidence type="ECO:0000259" key="2">
    <source>
        <dbReference type="Pfam" id="PF20151"/>
    </source>
</evidence>
<feature type="transmembrane region" description="Helical" evidence="1">
    <location>
        <begin position="162"/>
        <end position="183"/>
    </location>
</feature>
<evidence type="ECO:0000256" key="1">
    <source>
        <dbReference type="SAM" id="Phobius"/>
    </source>
</evidence>
<dbReference type="AlphaFoldDB" id="A0A0C9XAU5"/>
<sequence>MAQDIPNLSQMFSLTFVDNCVLLAGITTLTCDYLSTLNEEITYAWSCPWSLGLVLFYLNRYLAFIDQFILLYIKIWAASSEACIRLYGVALAAIAVGLLSSQIIISLRTCGMWGRRRWVMVVLGTVLSIAVIFAICITIYQIKTVTIEATPIGYVTLQSPTLILLVFVFVVMVESTIGALTVIRAYHFLKQASSVWVRQLYSSGILYCLCMVSLSVANILLICILSVGGFRTVLISPTRVVHSIFGNRVMLLILQQRYYVLRQLQNENAEARSTTSPGFLTTVGLDWEWDTVQSRAVELHERTVDIEERNCIG</sequence>